<gene>
    <name evidence="1" type="ORF">NARC_100008</name>
</gene>
<evidence type="ECO:0000313" key="1">
    <source>
        <dbReference type="EMBL" id="TVP39946.1"/>
    </source>
</evidence>
<dbReference type="AlphaFoldDB" id="A0A557STK9"/>
<name>A0A557STK9_9ARCH</name>
<organism evidence="1 2">
    <name type="scientific">Candidatus Nitrosocosmicus arcticus</name>
    <dbReference type="NCBI Taxonomy" id="2035267"/>
    <lineage>
        <taxon>Archaea</taxon>
        <taxon>Nitrososphaerota</taxon>
        <taxon>Nitrososphaeria</taxon>
        <taxon>Nitrososphaerales</taxon>
        <taxon>Nitrososphaeraceae</taxon>
        <taxon>Candidatus Nitrosocosmicus</taxon>
    </lineage>
</organism>
<reference evidence="1 2" key="1">
    <citation type="journal article" date="2019" name="Front. Microbiol.">
        <title>Ammonia Oxidation by the Arctic Terrestrial Thaumarchaeote Candidatus Nitrosocosmicus arcticus Is Stimulated by Increasing Temperatures.</title>
        <authorList>
            <person name="Alves R.J.E."/>
            <person name="Kerou M."/>
            <person name="Zappe A."/>
            <person name="Bittner R."/>
            <person name="Abby S.S."/>
            <person name="Schmidt H.A."/>
            <person name="Pfeifer K."/>
            <person name="Schleper C."/>
        </authorList>
    </citation>
    <scope>NUCLEOTIDE SEQUENCE [LARGE SCALE GENOMIC DNA]</scope>
    <source>
        <strain evidence="1 2">Kfb</strain>
    </source>
</reference>
<protein>
    <submittedName>
        <fullName evidence="1">Uncharacterized protein</fullName>
    </submittedName>
</protein>
<accession>A0A557STK9</accession>
<evidence type="ECO:0000313" key="2">
    <source>
        <dbReference type="Proteomes" id="UP000315289"/>
    </source>
</evidence>
<comment type="caution">
    <text evidence="1">The sequence shown here is derived from an EMBL/GenBank/DDBJ whole genome shotgun (WGS) entry which is preliminary data.</text>
</comment>
<dbReference type="EMBL" id="VOAH01000010">
    <property type="protein sequence ID" value="TVP39946.1"/>
    <property type="molecule type" value="Genomic_DNA"/>
</dbReference>
<proteinExistence type="predicted"/>
<sequence>MVIILVNRVIKIVNLAVIKTGPPIVSTIKSISQDLSNIYFNHKIGVCMASSKYFSLKRLWK</sequence>
<dbReference type="Proteomes" id="UP000315289">
    <property type="component" value="Unassembled WGS sequence"/>
</dbReference>
<keyword evidence="2" id="KW-1185">Reference proteome</keyword>